<feature type="compositionally biased region" description="Polar residues" evidence="3">
    <location>
        <begin position="48"/>
        <end position="59"/>
    </location>
</feature>
<evidence type="ECO:0000256" key="2">
    <source>
        <dbReference type="ARBA" id="ARBA00046328"/>
    </source>
</evidence>
<dbReference type="InterPro" id="IPR052240">
    <property type="entry name" value="SAP_domain_ribonucleoprotein"/>
</dbReference>
<dbReference type="FunCoup" id="F4RJQ7">
    <property type="interactions" value="629"/>
</dbReference>
<protein>
    <recommendedName>
        <fullName evidence="4">SAP domain-containing protein</fullName>
    </recommendedName>
</protein>
<proteinExistence type="inferred from homology"/>
<dbReference type="GO" id="GO:0016973">
    <property type="term" value="P:poly(A)+ mRNA export from nucleus"/>
    <property type="evidence" value="ECO:0007669"/>
    <property type="project" value="TreeGrafter"/>
</dbReference>
<dbReference type="Gene3D" id="1.10.720.30">
    <property type="entry name" value="SAP domain"/>
    <property type="match status" value="1"/>
</dbReference>
<reference evidence="6" key="1">
    <citation type="journal article" date="2011" name="Proc. Natl. Acad. Sci. U.S.A.">
        <title>Obligate biotrophy features unraveled by the genomic analysis of rust fungi.</title>
        <authorList>
            <person name="Duplessis S."/>
            <person name="Cuomo C.A."/>
            <person name="Lin Y.-C."/>
            <person name="Aerts A."/>
            <person name="Tisserant E."/>
            <person name="Veneault-Fourrey C."/>
            <person name="Joly D.L."/>
            <person name="Hacquard S."/>
            <person name="Amselem J."/>
            <person name="Cantarel B.L."/>
            <person name="Chiu R."/>
            <person name="Coutinho P.M."/>
            <person name="Feau N."/>
            <person name="Field M."/>
            <person name="Frey P."/>
            <person name="Gelhaye E."/>
            <person name="Goldberg J."/>
            <person name="Grabherr M.G."/>
            <person name="Kodira C.D."/>
            <person name="Kohler A."/>
            <person name="Kuees U."/>
            <person name="Lindquist E.A."/>
            <person name="Lucas S.M."/>
            <person name="Mago R."/>
            <person name="Mauceli E."/>
            <person name="Morin E."/>
            <person name="Murat C."/>
            <person name="Pangilinan J.L."/>
            <person name="Park R."/>
            <person name="Pearson M."/>
            <person name="Quesneville H."/>
            <person name="Rouhier N."/>
            <person name="Sakthikumar S."/>
            <person name="Salamov A.A."/>
            <person name="Schmutz J."/>
            <person name="Selles B."/>
            <person name="Shapiro H."/>
            <person name="Tanguay P."/>
            <person name="Tuskan G.A."/>
            <person name="Henrissat B."/>
            <person name="Van de Peer Y."/>
            <person name="Rouze P."/>
            <person name="Ellis J.G."/>
            <person name="Dodds P.N."/>
            <person name="Schein J.E."/>
            <person name="Zhong S."/>
            <person name="Hamelin R.C."/>
            <person name="Grigoriev I.V."/>
            <person name="Szabo L.J."/>
            <person name="Martin F."/>
        </authorList>
    </citation>
    <scope>NUCLEOTIDE SEQUENCE [LARGE SCALE GENOMIC DNA]</scope>
    <source>
        <strain evidence="6">98AG31 / pathotype 3-4-7</strain>
    </source>
</reference>
<gene>
    <name evidence="5" type="ORF">MELLADRAFT_85773</name>
</gene>
<feature type="compositionally biased region" description="Basic and acidic residues" evidence="3">
    <location>
        <begin position="175"/>
        <end position="186"/>
    </location>
</feature>
<dbReference type="OrthoDB" id="445357at2759"/>
<dbReference type="Pfam" id="PF18592">
    <property type="entry name" value="Tho1_MOS11_C"/>
    <property type="match status" value="1"/>
</dbReference>
<dbReference type="SMART" id="SM00513">
    <property type="entry name" value="SAP"/>
    <property type="match status" value="1"/>
</dbReference>
<dbReference type="STRING" id="747676.F4RJQ7"/>
<dbReference type="RefSeq" id="XP_007409360.1">
    <property type="nucleotide sequence ID" value="XM_007409298.1"/>
</dbReference>
<feature type="region of interest" description="Disordered" evidence="3">
    <location>
        <begin position="175"/>
        <end position="205"/>
    </location>
</feature>
<dbReference type="VEuPathDB" id="FungiDB:MELLADRAFT_85773"/>
<dbReference type="eggNOG" id="ENOG502RSDA">
    <property type="taxonomic scope" value="Eukaryota"/>
</dbReference>
<evidence type="ECO:0000313" key="5">
    <source>
        <dbReference type="EMBL" id="EGG07453.1"/>
    </source>
</evidence>
<comment type="similarity">
    <text evidence="2">Belongs to the SAP domain-containing ribonucleoprotein family.</text>
</comment>
<dbReference type="GO" id="GO:0005634">
    <property type="term" value="C:nucleus"/>
    <property type="evidence" value="ECO:0007669"/>
    <property type="project" value="TreeGrafter"/>
</dbReference>
<dbReference type="InterPro" id="IPR036361">
    <property type="entry name" value="SAP_dom_sf"/>
</dbReference>
<feature type="compositionally biased region" description="Low complexity" evidence="3">
    <location>
        <begin position="65"/>
        <end position="74"/>
    </location>
</feature>
<evidence type="ECO:0000256" key="1">
    <source>
        <dbReference type="ARBA" id="ARBA00022553"/>
    </source>
</evidence>
<evidence type="ECO:0000259" key="4">
    <source>
        <dbReference type="PROSITE" id="PS50800"/>
    </source>
</evidence>
<feature type="compositionally biased region" description="Polar residues" evidence="3">
    <location>
        <begin position="92"/>
        <end position="115"/>
    </location>
</feature>
<sequence>MSATSTPSKSSLTALKVADLKALCAKASLPISGTKADLITRLLSTTVNSASPDTNTSLPAQVPPSTTVSLSASGGASAAKPAASVVPANASQISDPSVVKQLQTPTTTSDATPNGKTDESHQSAVEAEIAKRAQRAQRFGLAASDDKAGSEELKKLERAKKFGCEPTAVKIEALDRALGERGDRSKRSNGPNATPAKTTELTPTDLEWEERKRKRAEKFGITVESSVETKKAKA</sequence>
<dbReference type="Pfam" id="PF02037">
    <property type="entry name" value="SAP"/>
    <property type="match status" value="1"/>
</dbReference>
<keyword evidence="6" id="KW-1185">Reference proteome</keyword>
<evidence type="ECO:0000256" key="3">
    <source>
        <dbReference type="SAM" id="MobiDB-lite"/>
    </source>
</evidence>
<dbReference type="AlphaFoldDB" id="F4RJQ7"/>
<dbReference type="InterPro" id="IPR040746">
    <property type="entry name" value="THO1_MOS11_C"/>
</dbReference>
<dbReference type="HOGENOM" id="CLU_102289_0_0_1"/>
<name>F4RJQ7_MELLP</name>
<dbReference type="KEGG" id="mlr:MELLADRAFT_85773"/>
<feature type="region of interest" description="Disordered" evidence="3">
    <location>
        <begin position="88"/>
        <end position="125"/>
    </location>
</feature>
<keyword evidence="1" id="KW-0597">Phosphoprotein</keyword>
<dbReference type="SUPFAM" id="SSF68906">
    <property type="entry name" value="SAP domain"/>
    <property type="match status" value="1"/>
</dbReference>
<organism evidence="6">
    <name type="scientific">Melampsora larici-populina (strain 98AG31 / pathotype 3-4-7)</name>
    <name type="common">Poplar leaf rust fungus</name>
    <dbReference type="NCBI Taxonomy" id="747676"/>
    <lineage>
        <taxon>Eukaryota</taxon>
        <taxon>Fungi</taxon>
        <taxon>Dikarya</taxon>
        <taxon>Basidiomycota</taxon>
        <taxon>Pucciniomycotina</taxon>
        <taxon>Pucciniomycetes</taxon>
        <taxon>Pucciniales</taxon>
        <taxon>Melampsoraceae</taxon>
        <taxon>Melampsora</taxon>
    </lineage>
</organism>
<dbReference type="PROSITE" id="PS50800">
    <property type="entry name" value="SAP"/>
    <property type="match status" value="1"/>
</dbReference>
<feature type="region of interest" description="Disordered" evidence="3">
    <location>
        <begin position="48"/>
        <end position="74"/>
    </location>
</feature>
<dbReference type="GeneID" id="18933953"/>
<dbReference type="EMBL" id="GL883104">
    <property type="protein sequence ID" value="EGG07453.1"/>
    <property type="molecule type" value="Genomic_DNA"/>
</dbReference>
<dbReference type="Proteomes" id="UP000001072">
    <property type="component" value="Unassembled WGS sequence"/>
</dbReference>
<accession>F4RJQ7</accession>
<evidence type="ECO:0000313" key="6">
    <source>
        <dbReference type="Proteomes" id="UP000001072"/>
    </source>
</evidence>
<feature type="domain" description="SAP" evidence="4">
    <location>
        <begin position="12"/>
        <end position="46"/>
    </location>
</feature>
<dbReference type="PANTHER" id="PTHR46551">
    <property type="entry name" value="SAP DOMAIN-CONTAINING RIBONUCLEOPROTEIN"/>
    <property type="match status" value="1"/>
</dbReference>
<dbReference type="PANTHER" id="PTHR46551:SF1">
    <property type="entry name" value="SAP DOMAIN-CONTAINING RIBONUCLEOPROTEIN"/>
    <property type="match status" value="1"/>
</dbReference>
<dbReference type="InParanoid" id="F4RJQ7"/>
<dbReference type="InterPro" id="IPR003034">
    <property type="entry name" value="SAP_dom"/>
</dbReference>
<feature type="compositionally biased region" description="Polar residues" evidence="3">
    <location>
        <begin position="188"/>
        <end position="202"/>
    </location>
</feature>